<reference evidence="3 4" key="1">
    <citation type="submission" date="2023-02" db="EMBL/GenBank/DDBJ databases">
        <title>LHISI_Scaffold_Assembly.</title>
        <authorList>
            <person name="Stuart O.P."/>
            <person name="Cleave R."/>
            <person name="Magrath M.J.L."/>
            <person name="Mikheyev A.S."/>
        </authorList>
    </citation>
    <scope>NUCLEOTIDE SEQUENCE [LARGE SCALE GENOMIC DNA]</scope>
    <source>
        <strain evidence="3">Daus_M_001</strain>
        <tissue evidence="3">Leg muscle</tissue>
    </source>
</reference>
<evidence type="ECO:0000313" key="3">
    <source>
        <dbReference type="EMBL" id="KAJ8871893.1"/>
    </source>
</evidence>
<name>A0ABQ9GIP3_9NEOP</name>
<accession>A0ABQ9GIP3</accession>
<feature type="domain" description="Transposase Tc1-like" evidence="2">
    <location>
        <begin position="895"/>
        <end position="949"/>
    </location>
</feature>
<dbReference type="Pfam" id="PF01498">
    <property type="entry name" value="HTH_Tnp_Tc3_2"/>
    <property type="match status" value="1"/>
</dbReference>
<keyword evidence="4" id="KW-1185">Reference proteome</keyword>
<evidence type="ECO:0000256" key="1">
    <source>
        <dbReference type="ARBA" id="ARBA00004123"/>
    </source>
</evidence>
<comment type="caution">
    <text evidence="3">The sequence shown here is derived from an EMBL/GenBank/DDBJ whole genome shotgun (WGS) entry which is preliminary data.</text>
</comment>
<organism evidence="3 4">
    <name type="scientific">Dryococelus australis</name>
    <dbReference type="NCBI Taxonomy" id="614101"/>
    <lineage>
        <taxon>Eukaryota</taxon>
        <taxon>Metazoa</taxon>
        <taxon>Ecdysozoa</taxon>
        <taxon>Arthropoda</taxon>
        <taxon>Hexapoda</taxon>
        <taxon>Insecta</taxon>
        <taxon>Pterygota</taxon>
        <taxon>Neoptera</taxon>
        <taxon>Polyneoptera</taxon>
        <taxon>Phasmatodea</taxon>
        <taxon>Verophasmatodea</taxon>
        <taxon>Anareolatae</taxon>
        <taxon>Phasmatidae</taxon>
        <taxon>Eurycanthinae</taxon>
        <taxon>Dryococelus</taxon>
    </lineage>
</organism>
<dbReference type="SUPFAM" id="SSF46689">
    <property type="entry name" value="Homeodomain-like"/>
    <property type="match status" value="1"/>
</dbReference>
<sequence length="1043" mass="118164">MLCVHWLRFQRVASVAPHVAVCDWLRGVQGMFNKLRSNCKGDFTVYVFDVHLPRKGEKRRRQATPLTRKTFLALIPVTNKFINTHICKKKLITMNESHEYNEGCRTASSQPDIVKFSEQAVCRQVFAQLDKFEKGHIVSFRETGWTFRRIARLLNRSAYTVSRCWTQWEQEGAHTLRGGLGRPRRNTSRKDRFIVLQVVSTGHVTAAGARLDVIMATHGRQHEAIPHRRQPHSRVFTRSHQHLMLPPVSIRGMDVGHLVVRKCAWSHDNCFKCCYECTSLLTFNVRAGGACTSRESLVKWKHAAQTDSHAESPADERGLNCLRLWGIDMLLVVDVELRAEENTVEGAKELLSQQSGGGRGGGFLRCIKPGREITQVVRSVGRQVREVAMRSTEFLYAESGVRYARLRKPSPTGVRGNLKHCVQSTTNHVNGKLLCLLLLLGEFRHPICTQLWSTIHKYEVGRFSSVLCDVCYLLAILSSETIVPEISRIHAYKETFLKTIHTRTATRRVGSDSSQVLIGLQGYLEPCYLQSIAKLLKGAWRKRQMANTTIEVVPQMFNWTEIGAVWGPGKNFKVFIALFQRRADTSSRVARRIIVLGDPILPRKDNNHQWTQIVGYPTFLPGHADVHPFYAAENVTRRRMLPVANQQRSSRHTVQSPSVYSGAPFAEWFPELLRQDTCLDATWFIWTVSCSTVACQLTFTHRRSRSSPRPSMARGAPLLPFVHSRYTFTTEALSLSVALYTRFTSTHHRPYVMGYALQMVLLAGGHNNTVASGMMVEMRLPHRLTYPRAIVCGQVDVNELSHYTDRRAWYIITDRLAVHIVLPAAMGKGSDLTELQKVMIIGFRAKGGTISETAAFVNCQCASVVKVYRQWTNGTNENNRRGNCGAPRTIDARVEQLTVQMNQVASRHVSTATVQLTLLRMGLRSRRRVTAPILTQVHRQKRLEFARQRFHNLRLADSIALLANDIGELQTLVSDIASECKAVGLGIDLSKQKKDKKKATDIRSATKVKDILEKTDTVKWQWADHVARTKDERWTKTVLPGED</sequence>
<dbReference type="EMBL" id="JARBHB010000012">
    <property type="protein sequence ID" value="KAJ8871893.1"/>
    <property type="molecule type" value="Genomic_DNA"/>
</dbReference>
<gene>
    <name evidence="3" type="ORF">PR048_028233</name>
</gene>
<dbReference type="InterPro" id="IPR009057">
    <property type="entry name" value="Homeodomain-like_sf"/>
</dbReference>
<dbReference type="Proteomes" id="UP001159363">
    <property type="component" value="Chromosome 11"/>
</dbReference>
<proteinExistence type="predicted"/>
<evidence type="ECO:0000313" key="4">
    <source>
        <dbReference type="Proteomes" id="UP001159363"/>
    </source>
</evidence>
<dbReference type="InterPro" id="IPR002492">
    <property type="entry name" value="Transposase_Tc1-like"/>
</dbReference>
<comment type="subcellular location">
    <subcellularLocation>
        <location evidence="1">Nucleus</location>
    </subcellularLocation>
</comment>
<evidence type="ECO:0000259" key="2">
    <source>
        <dbReference type="Pfam" id="PF01498"/>
    </source>
</evidence>
<protein>
    <recommendedName>
        <fullName evidence="2">Transposase Tc1-like domain-containing protein</fullName>
    </recommendedName>
</protein>